<evidence type="ECO:0000259" key="1">
    <source>
        <dbReference type="PROSITE" id="PS50056"/>
    </source>
</evidence>
<name>A0A448XM18_9PLAT</name>
<organism evidence="2 3">
    <name type="scientific">Protopolystoma xenopodis</name>
    <dbReference type="NCBI Taxonomy" id="117903"/>
    <lineage>
        <taxon>Eukaryota</taxon>
        <taxon>Metazoa</taxon>
        <taxon>Spiralia</taxon>
        <taxon>Lophotrochozoa</taxon>
        <taxon>Platyhelminthes</taxon>
        <taxon>Monogenea</taxon>
        <taxon>Polyopisthocotylea</taxon>
        <taxon>Polystomatidea</taxon>
        <taxon>Polystomatidae</taxon>
        <taxon>Protopolystoma</taxon>
    </lineage>
</organism>
<evidence type="ECO:0000313" key="3">
    <source>
        <dbReference type="Proteomes" id="UP000784294"/>
    </source>
</evidence>
<proteinExistence type="predicted"/>
<sequence>MGILTFEVVSFTFIKEEMRRSAEFQTGTSRTAVFIAFDMLMQQASLEQSISVARVCFGIQRARPNMLQSQRRYALLYDLLCQALLTGFCIVDLDVADTYNFVSSL</sequence>
<feature type="domain" description="Tyrosine specific protein phosphatases" evidence="1">
    <location>
        <begin position="27"/>
        <end position="74"/>
    </location>
</feature>
<protein>
    <recommendedName>
        <fullName evidence="1">Tyrosine specific protein phosphatases domain-containing protein</fullName>
    </recommendedName>
</protein>
<dbReference type="Proteomes" id="UP000784294">
    <property type="component" value="Unassembled WGS sequence"/>
</dbReference>
<dbReference type="Gene3D" id="3.90.190.10">
    <property type="entry name" value="Protein tyrosine phosphatase superfamily"/>
    <property type="match status" value="1"/>
</dbReference>
<dbReference type="GO" id="GO:0004725">
    <property type="term" value="F:protein tyrosine phosphatase activity"/>
    <property type="evidence" value="ECO:0007669"/>
    <property type="project" value="InterPro"/>
</dbReference>
<dbReference type="InterPro" id="IPR000242">
    <property type="entry name" value="PTP_cat"/>
</dbReference>
<gene>
    <name evidence="2" type="ORF">PXEA_LOCUS33369</name>
</gene>
<dbReference type="InterPro" id="IPR000387">
    <property type="entry name" value="Tyr_Pase_dom"/>
</dbReference>
<accession>A0A448XM18</accession>
<dbReference type="AlphaFoldDB" id="A0A448XM18"/>
<dbReference type="Pfam" id="PF00102">
    <property type="entry name" value="Y_phosphatase"/>
    <property type="match status" value="1"/>
</dbReference>
<dbReference type="InterPro" id="IPR029021">
    <property type="entry name" value="Prot-tyrosine_phosphatase-like"/>
</dbReference>
<dbReference type="OrthoDB" id="6058203at2759"/>
<dbReference type="SUPFAM" id="SSF52799">
    <property type="entry name" value="(Phosphotyrosine protein) phosphatases II"/>
    <property type="match status" value="1"/>
</dbReference>
<dbReference type="EMBL" id="CAAALY010263033">
    <property type="protein sequence ID" value="VEL39929.1"/>
    <property type="molecule type" value="Genomic_DNA"/>
</dbReference>
<reference evidence="2" key="1">
    <citation type="submission" date="2018-11" db="EMBL/GenBank/DDBJ databases">
        <authorList>
            <consortium name="Pathogen Informatics"/>
        </authorList>
    </citation>
    <scope>NUCLEOTIDE SEQUENCE</scope>
</reference>
<dbReference type="PROSITE" id="PS50056">
    <property type="entry name" value="TYR_PHOSPHATASE_2"/>
    <property type="match status" value="1"/>
</dbReference>
<comment type="caution">
    <text evidence="2">The sequence shown here is derived from an EMBL/GenBank/DDBJ whole genome shotgun (WGS) entry which is preliminary data.</text>
</comment>
<keyword evidence="3" id="KW-1185">Reference proteome</keyword>
<evidence type="ECO:0000313" key="2">
    <source>
        <dbReference type="EMBL" id="VEL39929.1"/>
    </source>
</evidence>